<keyword evidence="4" id="KW-1185">Reference proteome</keyword>
<feature type="compositionally biased region" description="Acidic residues" evidence="1">
    <location>
        <begin position="137"/>
        <end position="153"/>
    </location>
</feature>
<name>A0ABT9PCA8_9ACTN</name>
<proteinExistence type="predicted"/>
<dbReference type="EMBL" id="JAUSQZ010000001">
    <property type="protein sequence ID" value="MDP9830333.1"/>
    <property type="molecule type" value="Genomic_DNA"/>
</dbReference>
<feature type="region of interest" description="Disordered" evidence="1">
    <location>
        <begin position="125"/>
        <end position="169"/>
    </location>
</feature>
<feature type="domain" description="Peptidoglycan binding-like" evidence="2">
    <location>
        <begin position="170"/>
        <end position="225"/>
    </location>
</feature>
<dbReference type="InterPro" id="IPR002477">
    <property type="entry name" value="Peptidoglycan-bd-like"/>
</dbReference>
<evidence type="ECO:0000256" key="1">
    <source>
        <dbReference type="SAM" id="MobiDB-lite"/>
    </source>
</evidence>
<comment type="caution">
    <text evidence="3">The sequence shown here is derived from an EMBL/GenBank/DDBJ whole genome shotgun (WGS) entry which is preliminary data.</text>
</comment>
<evidence type="ECO:0000313" key="3">
    <source>
        <dbReference type="EMBL" id="MDP9830333.1"/>
    </source>
</evidence>
<dbReference type="InterPro" id="IPR036366">
    <property type="entry name" value="PGBDSf"/>
</dbReference>
<evidence type="ECO:0000259" key="2">
    <source>
        <dbReference type="Pfam" id="PF01471"/>
    </source>
</evidence>
<sequence>MSRSGLRRVLVTVVALAVTATVLVVARLSGDRGGAADAVRTPVDVATVVVERTDLADSQVFPGTLGYPSKGTVMGSGDGVVTQLPKVGTPIERGRMLYRVNDQPVAVFFGDTPLFRDLTAPGTAVETDVDTASGESTPDDDGTSGAEGDENEEPGSGTGDGKTPQEPLHGRDVTVVADNLRALGYDIGTRPARVQGGDVYTPALAAAVGRWQKQAGMDGDGVIGAADILVLPGRARVASVEAHLGDPAASSLLSLSSMSKAVTVTVGAGAAGQMRTGDAVVVTMPDSREVKAEIGAISRVAKKSDDESSTVSTLNVTVRAERAADLARLDVADVQVKFATSFREGVLAVPVSALLALKGGGYALRTPDGQLHAVTTGLFTDGLVEVDGEGITEGLRVEASG</sequence>
<dbReference type="Gene3D" id="1.10.101.10">
    <property type="entry name" value="PGBD-like superfamily/PGBD"/>
    <property type="match status" value="1"/>
</dbReference>
<gene>
    <name evidence="3" type="ORF">J2S57_006082</name>
</gene>
<dbReference type="RefSeq" id="WP_307249379.1">
    <property type="nucleotide sequence ID" value="NZ_JAUSQZ010000001.1"/>
</dbReference>
<reference evidence="3 4" key="1">
    <citation type="submission" date="2023-07" db="EMBL/GenBank/DDBJ databases">
        <title>Sequencing the genomes of 1000 actinobacteria strains.</title>
        <authorList>
            <person name="Klenk H.-P."/>
        </authorList>
    </citation>
    <scope>NUCLEOTIDE SEQUENCE [LARGE SCALE GENOMIC DNA]</scope>
    <source>
        <strain evidence="3 4">DSM 44388</strain>
    </source>
</reference>
<dbReference type="Pfam" id="PF01471">
    <property type="entry name" value="PG_binding_1"/>
    <property type="match status" value="1"/>
</dbReference>
<dbReference type="SUPFAM" id="SSF47090">
    <property type="entry name" value="PGBD-like"/>
    <property type="match status" value="1"/>
</dbReference>
<accession>A0ABT9PCA8</accession>
<dbReference type="InterPro" id="IPR036365">
    <property type="entry name" value="PGBD-like_sf"/>
</dbReference>
<evidence type="ECO:0000313" key="4">
    <source>
        <dbReference type="Proteomes" id="UP001235712"/>
    </source>
</evidence>
<dbReference type="Proteomes" id="UP001235712">
    <property type="component" value="Unassembled WGS sequence"/>
</dbReference>
<protein>
    <recommendedName>
        <fullName evidence="2">Peptidoglycan binding-like domain-containing protein</fullName>
    </recommendedName>
</protein>
<organism evidence="3 4">
    <name type="scientific">Kineosporia succinea</name>
    <dbReference type="NCBI Taxonomy" id="84632"/>
    <lineage>
        <taxon>Bacteria</taxon>
        <taxon>Bacillati</taxon>
        <taxon>Actinomycetota</taxon>
        <taxon>Actinomycetes</taxon>
        <taxon>Kineosporiales</taxon>
        <taxon>Kineosporiaceae</taxon>
        <taxon>Kineosporia</taxon>
    </lineage>
</organism>